<feature type="domain" description="HAMP" evidence="8">
    <location>
        <begin position="46"/>
        <end position="98"/>
    </location>
</feature>
<keyword evidence="6" id="KW-1133">Transmembrane helix</keyword>
<comment type="caution">
    <text evidence="9">The sequence shown here is derived from an EMBL/GenBank/DDBJ whole genome shotgun (WGS) entry which is preliminary data.</text>
</comment>
<evidence type="ECO:0000256" key="3">
    <source>
        <dbReference type="ARBA" id="ARBA00029447"/>
    </source>
</evidence>
<feature type="non-terminal residue" evidence="9">
    <location>
        <position position="1"/>
    </location>
</feature>
<dbReference type="InterPro" id="IPR003660">
    <property type="entry name" value="HAMP_dom"/>
</dbReference>
<dbReference type="GO" id="GO:0007165">
    <property type="term" value="P:signal transduction"/>
    <property type="evidence" value="ECO:0007669"/>
    <property type="project" value="UniProtKB-KW"/>
</dbReference>
<dbReference type="PROSITE" id="PS50885">
    <property type="entry name" value="HAMP"/>
    <property type="match status" value="1"/>
</dbReference>
<dbReference type="SMART" id="SM00283">
    <property type="entry name" value="MA"/>
    <property type="match status" value="1"/>
</dbReference>
<dbReference type="InterPro" id="IPR004090">
    <property type="entry name" value="Chemotax_Me-accpt_rcpt"/>
</dbReference>
<protein>
    <submittedName>
        <fullName evidence="9">Methyl-accepting chemotaxis protein</fullName>
    </submittedName>
</protein>
<keyword evidence="2" id="KW-0488">Methylation</keyword>
<dbReference type="InterPro" id="IPR004089">
    <property type="entry name" value="MCPsignal_dom"/>
</dbReference>
<dbReference type="PANTHER" id="PTHR43531:SF14">
    <property type="entry name" value="METHYL-ACCEPTING CHEMOTAXIS PROTEIN I-RELATED"/>
    <property type="match status" value="1"/>
</dbReference>
<dbReference type="FunFam" id="1.10.287.950:FF:000001">
    <property type="entry name" value="Methyl-accepting chemotaxis sensory transducer"/>
    <property type="match status" value="1"/>
</dbReference>
<evidence type="ECO:0000256" key="2">
    <source>
        <dbReference type="ARBA" id="ARBA00022481"/>
    </source>
</evidence>
<dbReference type="GO" id="GO:0006935">
    <property type="term" value="P:chemotaxis"/>
    <property type="evidence" value="ECO:0007669"/>
    <property type="project" value="InterPro"/>
</dbReference>
<dbReference type="GO" id="GO:0004888">
    <property type="term" value="F:transmembrane signaling receptor activity"/>
    <property type="evidence" value="ECO:0007669"/>
    <property type="project" value="InterPro"/>
</dbReference>
<evidence type="ECO:0000259" key="8">
    <source>
        <dbReference type="PROSITE" id="PS50885"/>
    </source>
</evidence>
<proteinExistence type="inferred from homology"/>
<dbReference type="Gene3D" id="6.10.340.10">
    <property type="match status" value="1"/>
</dbReference>
<evidence type="ECO:0000256" key="4">
    <source>
        <dbReference type="PROSITE-ProRule" id="PRU00284"/>
    </source>
</evidence>
<dbReference type="Proteomes" id="UP000886162">
    <property type="component" value="Unassembled WGS sequence"/>
</dbReference>
<comment type="subcellular location">
    <subcellularLocation>
        <location evidence="1">Membrane</location>
    </subcellularLocation>
</comment>
<feature type="region of interest" description="Disordered" evidence="5">
    <location>
        <begin position="388"/>
        <end position="453"/>
    </location>
</feature>
<dbReference type="SMART" id="SM00304">
    <property type="entry name" value="HAMP"/>
    <property type="match status" value="2"/>
</dbReference>
<evidence type="ECO:0000256" key="6">
    <source>
        <dbReference type="SAM" id="Phobius"/>
    </source>
</evidence>
<feature type="transmembrane region" description="Helical" evidence="6">
    <location>
        <begin position="22"/>
        <end position="44"/>
    </location>
</feature>
<dbReference type="CDD" id="cd11386">
    <property type="entry name" value="MCP_signal"/>
    <property type="match status" value="1"/>
</dbReference>
<gene>
    <name evidence="9" type="ORF">ENN94_05685</name>
</gene>
<dbReference type="Pfam" id="PF00015">
    <property type="entry name" value="MCPsignal"/>
    <property type="match status" value="1"/>
</dbReference>
<keyword evidence="4" id="KW-0807">Transducer</keyword>
<dbReference type="SUPFAM" id="SSF58104">
    <property type="entry name" value="Methyl-accepting chemotaxis protein (MCP) signaling domain"/>
    <property type="match status" value="1"/>
</dbReference>
<sequence length="453" mass="48049">DKFLQSEKQIVASLSEARAESISNGVMTGAGGLLLASFSVYWLLGRWIRRPLDRLVEIMRELGHGHISERLNMDGKDEIAQMGQAVDSFADTLQNEIVVNLEKLAHGDLDFEVAPHDERDVIRNSLKKVSEDLNRVLGQVQDAGNQIASGASQVADSSQSLSQGATEQASSLEEISASMNEMASQTKQSADNAGMADQVAGQARSAAERGQQRMSAMTEAMGEISRAGSDISKIIKTIDEIAFQTNLLALNAAVEAARAGQHGKGFAVVAEEVRNLAARSAKAARETADLIEGSVAKTRNGVEIAGETATALNEIVSGIGKVSDLVAEISAAGKEQAEGIGQVNTGLGQIDQVTQQNTANAEESAAAAEELSSQAADLRRLLQGFHLKGGGVRRPQKAPSAPRLAPSRPKSSEWGGSGDVEKKPQKTKETAEKPSSGQDEMFIALDDDEFGRY</sequence>
<feature type="domain" description="Methyl-accepting transducer" evidence="7">
    <location>
        <begin position="143"/>
        <end position="372"/>
    </location>
</feature>
<feature type="compositionally biased region" description="Basic and acidic residues" evidence="5">
    <location>
        <begin position="419"/>
        <end position="432"/>
    </location>
</feature>
<dbReference type="PRINTS" id="PR00260">
    <property type="entry name" value="CHEMTRNSDUCR"/>
</dbReference>
<dbReference type="CDD" id="cd06225">
    <property type="entry name" value="HAMP"/>
    <property type="match status" value="1"/>
</dbReference>
<dbReference type="PANTHER" id="PTHR43531">
    <property type="entry name" value="PROTEIN ICFG"/>
    <property type="match status" value="1"/>
</dbReference>
<evidence type="ECO:0000256" key="5">
    <source>
        <dbReference type="SAM" id="MobiDB-lite"/>
    </source>
</evidence>
<name>A0A831PHT1_9BACT</name>
<dbReference type="PROSITE" id="PS50111">
    <property type="entry name" value="CHEMOTAXIS_TRANSDUC_2"/>
    <property type="match status" value="1"/>
</dbReference>
<accession>A0A831PHT1</accession>
<dbReference type="AlphaFoldDB" id="A0A831PHT1"/>
<feature type="region of interest" description="Disordered" evidence="5">
    <location>
        <begin position="149"/>
        <end position="218"/>
    </location>
</feature>
<evidence type="ECO:0000256" key="1">
    <source>
        <dbReference type="ARBA" id="ARBA00004370"/>
    </source>
</evidence>
<keyword evidence="6" id="KW-0812">Transmembrane</keyword>
<organism evidence="9">
    <name type="scientific">Geoalkalibacter subterraneus</name>
    <dbReference type="NCBI Taxonomy" id="483547"/>
    <lineage>
        <taxon>Bacteria</taxon>
        <taxon>Pseudomonadati</taxon>
        <taxon>Thermodesulfobacteriota</taxon>
        <taxon>Desulfuromonadia</taxon>
        <taxon>Desulfuromonadales</taxon>
        <taxon>Geoalkalibacteraceae</taxon>
        <taxon>Geoalkalibacter</taxon>
    </lineage>
</organism>
<dbReference type="InterPro" id="IPR051310">
    <property type="entry name" value="MCP_chemotaxis"/>
</dbReference>
<dbReference type="GO" id="GO:0005886">
    <property type="term" value="C:plasma membrane"/>
    <property type="evidence" value="ECO:0007669"/>
    <property type="project" value="TreeGrafter"/>
</dbReference>
<dbReference type="EMBL" id="DSDO01000387">
    <property type="protein sequence ID" value="HDR47178.1"/>
    <property type="molecule type" value="Genomic_DNA"/>
</dbReference>
<comment type="similarity">
    <text evidence="3">Belongs to the methyl-accepting chemotaxis (MCP) protein family.</text>
</comment>
<reference evidence="9" key="1">
    <citation type="journal article" date="2020" name="mSystems">
        <title>Genome- and Community-Level Interaction Insights into Carbon Utilization and Element Cycling Functions of Hydrothermarchaeota in Hydrothermal Sediment.</title>
        <authorList>
            <person name="Zhou Z."/>
            <person name="Liu Y."/>
            <person name="Xu W."/>
            <person name="Pan J."/>
            <person name="Luo Z.H."/>
            <person name="Li M."/>
        </authorList>
    </citation>
    <scope>NUCLEOTIDE SEQUENCE [LARGE SCALE GENOMIC DNA]</scope>
    <source>
        <strain evidence="9">SpSt-1220</strain>
    </source>
</reference>
<feature type="compositionally biased region" description="Polar residues" evidence="5">
    <location>
        <begin position="149"/>
        <end position="191"/>
    </location>
</feature>
<dbReference type="Gene3D" id="1.10.287.950">
    <property type="entry name" value="Methyl-accepting chemotaxis protein"/>
    <property type="match status" value="1"/>
</dbReference>
<evidence type="ECO:0000313" key="9">
    <source>
        <dbReference type="EMBL" id="HDR47178.1"/>
    </source>
</evidence>
<evidence type="ECO:0000259" key="7">
    <source>
        <dbReference type="PROSITE" id="PS50111"/>
    </source>
</evidence>
<keyword evidence="6" id="KW-0472">Membrane</keyword>
<dbReference type="Pfam" id="PF00672">
    <property type="entry name" value="HAMP"/>
    <property type="match status" value="1"/>
</dbReference>
<feature type="compositionally biased region" description="Low complexity" evidence="5">
    <location>
        <begin position="397"/>
        <end position="409"/>
    </location>
</feature>